<feature type="transmembrane region" description="Helical" evidence="13">
    <location>
        <begin position="148"/>
        <end position="180"/>
    </location>
</feature>
<evidence type="ECO:0000256" key="9">
    <source>
        <dbReference type="ARBA" id="ARBA00023065"/>
    </source>
</evidence>
<keyword evidence="9" id="KW-0406">Ion transport</keyword>
<evidence type="ECO:0000256" key="11">
    <source>
        <dbReference type="ARBA" id="ARBA00023303"/>
    </source>
</evidence>
<dbReference type="EMBL" id="CP099547">
    <property type="protein sequence ID" value="USR78713.1"/>
    <property type="molecule type" value="Genomic_DNA"/>
</dbReference>
<keyword evidence="3" id="KW-0813">Transport</keyword>
<evidence type="ECO:0000256" key="13">
    <source>
        <dbReference type="SAM" id="Phobius"/>
    </source>
</evidence>
<evidence type="ECO:0000313" key="14">
    <source>
        <dbReference type="EMBL" id="USR78713.1"/>
    </source>
</evidence>
<comment type="similarity">
    <text evidence="2">Belongs to the TMEM175 family.</text>
</comment>
<comment type="catalytic activity">
    <reaction evidence="12">
        <text>K(+)(in) = K(+)(out)</text>
        <dbReference type="Rhea" id="RHEA:29463"/>
        <dbReference type="ChEBI" id="CHEBI:29103"/>
    </reaction>
</comment>
<dbReference type="RefSeq" id="WP_252672528.1">
    <property type="nucleotide sequence ID" value="NZ_CP099547.1"/>
</dbReference>
<dbReference type="Pfam" id="PF06736">
    <property type="entry name" value="TMEM175"/>
    <property type="match status" value="1"/>
</dbReference>
<feature type="transmembrane region" description="Helical" evidence="13">
    <location>
        <begin position="107"/>
        <end position="127"/>
    </location>
</feature>
<evidence type="ECO:0000313" key="15">
    <source>
        <dbReference type="Proteomes" id="UP001056109"/>
    </source>
</evidence>
<name>A0ABY5AHM9_9ACTO</name>
<keyword evidence="8 13" id="KW-1133">Transmembrane helix</keyword>
<feature type="transmembrane region" description="Helical" evidence="13">
    <location>
        <begin position="39"/>
        <end position="58"/>
    </location>
</feature>
<evidence type="ECO:0000256" key="3">
    <source>
        <dbReference type="ARBA" id="ARBA00022448"/>
    </source>
</evidence>
<evidence type="ECO:0000256" key="10">
    <source>
        <dbReference type="ARBA" id="ARBA00023136"/>
    </source>
</evidence>
<sequence>MSSSRMEAFSDGVLAIVITIMVLKLNPPADTTWDGLVEVAPTFLAYVLSYIYVGIYWANHHHLINISSSISGTTLWKNLHWLFWMSLVPLATEWSGTNPLTAAPTMLYGAVLFMCSITYHTLQYNIVRLEGNNSTLSNQIGKDYKGKISLLAYFFAIPMGYFLPIGSYIIYIVIAIIWFVPDKRIELLFGA</sequence>
<evidence type="ECO:0000256" key="6">
    <source>
        <dbReference type="ARBA" id="ARBA00022826"/>
    </source>
</evidence>
<keyword evidence="4" id="KW-0633">Potassium transport</keyword>
<dbReference type="InterPro" id="IPR010617">
    <property type="entry name" value="TMEM175-like"/>
</dbReference>
<evidence type="ECO:0000256" key="4">
    <source>
        <dbReference type="ARBA" id="ARBA00022538"/>
    </source>
</evidence>
<evidence type="ECO:0000256" key="8">
    <source>
        <dbReference type="ARBA" id="ARBA00022989"/>
    </source>
</evidence>
<protein>
    <submittedName>
        <fullName evidence="14">TMEM175 family protein</fullName>
    </submittedName>
</protein>
<keyword evidence="5 13" id="KW-0812">Transmembrane</keyword>
<keyword evidence="10 13" id="KW-0472">Membrane</keyword>
<reference evidence="14" key="1">
    <citation type="submission" date="2022-06" db="EMBL/GenBank/DDBJ databases">
        <title>Complete Genome Sequence of Arcanobacterium pinnipediorum strain DSM 28752 isolated from a harbour seal.</title>
        <authorList>
            <person name="Borowiak M."/>
            <person name="Kreitlow A."/>
            <person name="Alssahen M."/>
            <person name="Malorny B."/>
            <person name="Laemmler C."/>
            <person name="Prenger-Berninghoff E."/>
            <person name="Siebert U."/>
            <person name="Ploetz M."/>
            <person name="Abdulmawjood A."/>
        </authorList>
    </citation>
    <scope>NUCLEOTIDE SEQUENCE</scope>
    <source>
        <strain evidence="14">DSM 28752</strain>
    </source>
</reference>
<organism evidence="14 15">
    <name type="scientific">Arcanobacterium pinnipediorum</name>
    <dbReference type="NCBI Taxonomy" id="1503041"/>
    <lineage>
        <taxon>Bacteria</taxon>
        <taxon>Bacillati</taxon>
        <taxon>Actinomycetota</taxon>
        <taxon>Actinomycetes</taxon>
        <taxon>Actinomycetales</taxon>
        <taxon>Actinomycetaceae</taxon>
        <taxon>Arcanobacterium</taxon>
    </lineage>
</organism>
<dbReference type="Proteomes" id="UP001056109">
    <property type="component" value="Chromosome"/>
</dbReference>
<accession>A0ABY5AHM9</accession>
<gene>
    <name evidence="14" type="ORF">NG665_04795</name>
</gene>
<keyword evidence="6" id="KW-0631">Potassium channel</keyword>
<evidence type="ECO:0000256" key="5">
    <source>
        <dbReference type="ARBA" id="ARBA00022692"/>
    </source>
</evidence>
<evidence type="ECO:0000256" key="7">
    <source>
        <dbReference type="ARBA" id="ARBA00022958"/>
    </source>
</evidence>
<proteinExistence type="inferred from homology"/>
<comment type="subcellular location">
    <subcellularLocation>
        <location evidence="1">Membrane</location>
        <topology evidence="1">Multi-pass membrane protein</topology>
    </subcellularLocation>
</comment>
<feature type="transmembrane region" description="Helical" evidence="13">
    <location>
        <begin position="9"/>
        <end position="27"/>
    </location>
</feature>
<evidence type="ECO:0000256" key="2">
    <source>
        <dbReference type="ARBA" id="ARBA00006920"/>
    </source>
</evidence>
<keyword evidence="15" id="KW-1185">Reference proteome</keyword>
<evidence type="ECO:0000256" key="12">
    <source>
        <dbReference type="ARBA" id="ARBA00034430"/>
    </source>
</evidence>
<evidence type="ECO:0000256" key="1">
    <source>
        <dbReference type="ARBA" id="ARBA00004141"/>
    </source>
</evidence>
<keyword evidence="11" id="KW-0407">Ion channel</keyword>
<keyword evidence="7" id="KW-0630">Potassium</keyword>